<comment type="caution">
    <text evidence="2">The sequence shown here is derived from an EMBL/GenBank/DDBJ whole genome shotgun (WGS) entry which is preliminary data.</text>
</comment>
<dbReference type="AlphaFoldDB" id="A0A494X7J8"/>
<dbReference type="EMBL" id="RBZM01000019">
    <property type="protein sequence ID" value="RKP44286.1"/>
    <property type="molecule type" value="Genomic_DNA"/>
</dbReference>
<sequence length="159" mass="17836">MPHLLIRGVAPDGIREVSQALVAELAVICQCPEDYIVLECLTTTAVYEGQFVASYPFVEVNWFERGPRVRDLAAECIDRHIRSLGIPEAEIAFRRYESDGYYANGRKLSETEGEANKEALQALQSENQRLKEELLKARKALQTGSGPSMSSKLYDALRE</sequence>
<dbReference type="Pfam" id="PF08921">
    <property type="entry name" value="DUF1904"/>
    <property type="match status" value="1"/>
</dbReference>
<dbReference type="InterPro" id="IPR014347">
    <property type="entry name" value="Tautomerase/MIF_sf"/>
</dbReference>
<keyword evidence="3" id="KW-1185">Reference proteome</keyword>
<organism evidence="2 3">
    <name type="scientific">Cohnella endophytica</name>
    <dbReference type="NCBI Taxonomy" id="2419778"/>
    <lineage>
        <taxon>Bacteria</taxon>
        <taxon>Bacillati</taxon>
        <taxon>Bacillota</taxon>
        <taxon>Bacilli</taxon>
        <taxon>Bacillales</taxon>
        <taxon>Paenibacillaceae</taxon>
        <taxon>Cohnella</taxon>
    </lineage>
</organism>
<proteinExistence type="predicted"/>
<name>A0A494X7J8_9BACL</name>
<dbReference type="RefSeq" id="WP_120980112.1">
    <property type="nucleotide sequence ID" value="NZ_RBZM01000019.1"/>
</dbReference>
<gene>
    <name evidence="2" type="ORF">D7Z26_26845</name>
</gene>
<evidence type="ECO:0000313" key="3">
    <source>
        <dbReference type="Proteomes" id="UP000282076"/>
    </source>
</evidence>
<dbReference type="OrthoDB" id="5587545at2"/>
<keyword evidence="1" id="KW-0175">Coiled coil</keyword>
<dbReference type="SUPFAM" id="SSF55331">
    <property type="entry name" value="Tautomerase/MIF"/>
    <property type="match status" value="1"/>
</dbReference>
<reference evidence="2 3" key="1">
    <citation type="submission" date="2018-10" db="EMBL/GenBank/DDBJ databases">
        <title>Cohnella sp. M2MS4P-1, whole genome shotgun sequence.</title>
        <authorList>
            <person name="Tuo L."/>
        </authorList>
    </citation>
    <scope>NUCLEOTIDE SEQUENCE [LARGE SCALE GENOMIC DNA]</scope>
    <source>
        <strain evidence="2 3">M2MS4P-1</strain>
    </source>
</reference>
<dbReference type="InterPro" id="IPR015017">
    <property type="entry name" value="DUF1904"/>
</dbReference>
<dbReference type="Gene3D" id="3.30.429.10">
    <property type="entry name" value="Macrophage Migration Inhibitory Factor"/>
    <property type="match status" value="1"/>
</dbReference>
<accession>A0A494X7J8</accession>
<evidence type="ECO:0000256" key="1">
    <source>
        <dbReference type="SAM" id="Coils"/>
    </source>
</evidence>
<feature type="coiled-coil region" evidence="1">
    <location>
        <begin position="113"/>
        <end position="140"/>
    </location>
</feature>
<protein>
    <submittedName>
        <fullName evidence="2">DUF1904 family protein</fullName>
    </submittedName>
</protein>
<dbReference type="Proteomes" id="UP000282076">
    <property type="component" value="Unassembled WGS sequence"/>
</dbReference>
<evidence type="ECO:0000313" key="2">
    <source>
        <dbReference type="EMBL" id="RKP44286.1"/>
    </source>
</evidence>